<organism evidence="4 5">
    <name type="scientific">Tabrizicola soli</name>
    <dbReference type="NCBI Taxonomy" id="2185115"/>
    <lineage>
        <taxon>Bacteria</taxon>
        <taxon>Pseudomonadati</taxon>
        <taxon>Pseudomonadota</taxon>
        <taxon>Alphaproteobacteria</taxon>
        <taxon>Rhodobacterales</taxon>
        <taxon>Paracoccaceae</taxon>
        <taxon>Tabrizicola</taxon>
    </lineage>
</organism>
<feature type="domain" description="DUF2134" evidence="1">
    <location>
        <begin position="68"/>
        <end position="155"/>
    </location>
</feature>
<dbReference type="Pfam" id="PF09977">
    <property type="entry name" value="Tad_C"/>
    <property type="match status" value="1"/>
</dbReference>
<feature type="domain" description="Putative Flp pilus-assembly TadG-like N-terminal" evidence="2">
    <location>
        <begin position="17"/>
        <end position="61"/>
    </location>
</feature>
<protein>
    <submittedName>
        <fullName evidence="4">Pilus assembly protein TadG-related protein</fullName>
    </submittedName>
</protein>
<keyword evidence="5" id="KW-1185">Reference proteome</keyword>
<evidence type="ECO:0000259" key="3">
    <source>
        <dbReference type="Pfam" id="PF25269"/>
    </source>
</evidence>
<reference evidence="5" key="1">
    <citation type="journal article" date="2019" name="Int. J. Syst. Evol. Microbiol.">
        <title>The Global Catalogue of Microorganisms (GCM) 10K type strain sequencing project: providing services to taxonomists for standard genome sequencing and annotation.</title>
        <authorList>
            <consortium name="The Broad Institute Genomics Platform"/>
            <consortium name="The Broad Institute Genome Sequencing Center for Infectious Disease"/>
            <person name="Wu L."/>
            <person name="Ma J."/>
        </authorList>
    </citation>
    <scope>NUCLEOTIDE SEQUENCE [LARGE SCALE GENOMIC DNA]</scope>
    <source>
        <strain evidence="5">KCTC 62102</strain>
    </source>
</reference>
<sequence length="470" mass="49884">MARCLLKLSDFAASDEGSITTGGLILVVTFMALGGLAVDVSNMVNQRTQLQVAADAAAHAALYDRNPLGATPEDAIASGVLMGESNMPDRIFGDVVTPEDIQFGIWNAATRSFTPEPTSRSAIRVETHRDEAGGNEIATFLLKFAGFDSWNVRTVSVFETYDPPCLREGFVAENMVDIQSNNSYFKGFCIHSNDVVSINSNNYFEAGTIVSMPDSDRLDIPKSGYKTNEGLQEALRYGAIQIRLINALREVSPSPFSTGSAEMWEYIQLATRDGQLDYVTGQPRQVTIVNGAPKKSDPDANQIEANKTLVDKDGVSVLRQNAVNYLYCSSTSTQLQIKQVLSNVVLITNCQVSFGSGGALEDGLIATLHTGAASISGSSDTRIGKVDNCADGGGAAIVSLGGMDFAAGVAIHGSQLIALKEIAFAANGEGLKGTSIISGDTVSGTSNMEMGLCGTGMGRILSMDYFRMVL</sequence>
<evidence type="ECO:0000313" key="5">
    <source>
        <dbReference type="Proteomes" id="UP001595445"/>
    </source>
</evidence>
<evidence type="ECO:0000259" key="2">
    <source>
        <dbReference type="Pfam" id="PF13400"/>
    </source>
</evidence>
<feature type="domain" description="DUF7867" evidence="3">
    <location>
        <begin position="169"/>
        <end position="454"/>
    </location>
</feature>
<evidence type="ECO:0000259" key="1">
    <source>
        <dbReference type="Pfam" id="PF09977"/>
    </source>
</evidence>
<dbReference type="Proteomes" id="UP001595445">
    <property type="component" value="Unassembled WGS sequence"/>
</dbReference>
<comment type="caution">
    <text evidence="4">The sequence shown here is derived from an EMBL/GenBank/DDBJ whole genome shotgun (WGS) entry which is preliminary data.</text>
</comment>
<dbReference type="InterPro" id="IPR018705">
    <property type="entry name" value="DUF2134_membrane"/>
</dbReference>
<dbReference type="Pfam" id="PF13400">
    <property type="entry name" value="Tad"/>
    <property type="match status" value="1"/>
</dbReference>
<dbReference type="InterPro" id="IPR057189">
    <property type="entry name" value="DUF7867"/>
</dbReference>
<name>A0ABV7DTK8_9RHOB</name>
<dbReference type="InterPro" id="IPR028087">
    <property type="entry name" value="Tad_N"/>
</dbReference>
<dbReference type="Pfam" id="PF25269">
    <property type="entry name" value="DUF7867"/>
    <property type="match status" value="1"/>
</dbReference>
<evidence type="ECO:0000313" key="4">
    <source>
        <dbReference type="EMBL" id="MFC3086131.1"/>
    </source>
</evidence>
<dbReference type="RefSeq" id="WP_197645538.1">
    <property type="nucleotide sequence ID" value="NZ_JAEACP010000014.1"/>
</dbReference>
<accession>A0ABV7DTK8</accession>
<proteinExistence type="predicted"/>
<gene>
    <name evidence="4" type="ORF">ACFOD6_08730</name>
</gene>
<dbReference type="EMBL" id="JBHRSM010000015">
    <property type="protein sequence ID" value="MFC3086131.1"/>
    <property type="molecule type" value="Genomic_DNA"/>
</dbReference>